<feature type="region of interest" description="Disordered" evidence="1">
    <location>
        <begin position="302"/>
        <end position="353"/>
    </location>
</feature>
<feature type="compositionally biased region" description="Polar residues" evidence="1">
    <location>
        <begin position="675"/>
        <end position="708"/>
    </location>
</feature>
<feature type="compositionally biased region" description="Polar residues" evidence="1">
    <location>
        <begin position="302"/>
        <end position="315"/>
    </location>
</feature>
<proteinExistence type="predicted"/>
<feature type="compositionally biased region" description="Basic and acidic residues" evidence="1">
    <location>
        <begin position="1090"/>
        <end position="1103"/>
    </location>
</feature>
<dbReference type="CDD" id="cd00590">
    <property type="entry name" value="RRM_SF"/>
    <property type="match status" value="1"/>
</dbReference>
<feature type="compositionally biased region" description="Gly residues" evidence="1">
    <location>
        <begin position="1271"/>
        <end position="1286"/>
    </location>
</feature>
<feature type="compositionally biased region" description="Basic and acidic residues" evidence="1">
    <location>
        <begin position="1212"/>
        <end position="1251"/>
    </location>
</feature>
<gene>
    <name evidence="2" type="ORF">Plil01_001193400</name>
</gene>
<evidence type="ECO:0000313" key="3">
    <source>
        <dbReference type="Proteomes" id="UP001165083"/>
    </source>
</evidence>
<accession>A0A9W6UAG9</accession>
<dbReference type="OrthoDB" id="122546at2759"/>
<evidence type="ECO:0000256" key="1">
    <source>
        <dbReference type="SAM" id="MobiDB-lite"/>
    </source>
</evidence>
<feature type="compositionally biased region" description="Basic and acidic residues" evidence="1">
    <location>
        <begin position="660"/>
        <end position="673"/>
    </location>
</feature>
<feature type="compositionally biased region" description="Basic and acidic residues" evidence="1">
    <location>
        <begin position="634"/>
        <end position="652"/>
    </location>
</feature>
<feature type="region of interest" description="Disordered" evidence="1">
    <location>
        <begin position="620"/>
        <end position="724"/>
    </location>
</feature>
<feature type="compositionally biased region" description="Polar residues" evidence="1">
    <location>
        <begin position="1444"/>
        <end position="1465"/>
    </location>
</feature>
<dbReference type="GO" id="GO:0003676">
    <property type="term" value="F:nucleic acid binding"/>
    <property type="evidence" value="ECO:0007669"/>
    <property type="project" value="InterPro"/>
</dbReference>
<dbReference type="Proteomes" id="UP001165083">
    <property type="component" value="Unassembled WGS sequence"/>
</dbReference>
<feature type="compositionally biased region" description="Basic and acidic residues" evidence="1">
    <location>
        <begin position="1123"/>
        <end position="1155"/>
    </location>
</feature>
<evidence type="ECO:0000313" key="2">
    <source>
        <dbReference type="EMBL" id="GMF28357.1"/>
    </source>
</evidence>
<sequence length="1534" mass="169449">MPATPASPHAEDDEAARAERDDVERRRCWLAKLPAAYAPKHRPRYVLLNLDNTAASLVMSRFLFRGVEGARCPHDLRLNFEALTAHLCGTSTSALVVHQLATYGKTNPSIAQALEKFGWTLKPTGNDDNALQTELLTQLQKGAATANGKTLVLAMGGGSFGSGNTSAYHEIISKFLVEGWHVEIHAWLRALSDGYLRLQSEYPGRVVVKPLDDVIRDIVFVKRKGQSPTTAAKHVCSVLNQDDVPLKVVTSPLSDTASTASLSSTNCSDESPRAAIVSSIQTCVHSVPPATSPNASWIKATMQGQQKLRATTPTSNSPPVPARSNASSATANAHGDHAPLPTSISHDDTSHGADVHVSFRPDALAAGVSLDVVGAAAAADAGPDLGAAGRPRDAAVRLAADDGADATDAGARTEAVAVCRIRVPAAERVALPVRRHLGTLAPSPPTDQATNAREQLSDVLSELYAWDSIVEDDFALPAGDPKRDEDKTEDAFEQIIHAASGDASDIVLSLAAQLLHKHFFRFPHVQLNVVDVLLKLCGPKRSQAVRIHTLRALLQIVKTPPASAAASTPTSAAAIARKNTRMWLERIDQAVQHMLDTEKSSVILRQVTPLRQALLERLAPEGEQSKPQPADADQSEHASPSERTRKKPRDDQDVAPEDAAAERDPKKAKRDDDVSYQSGARESNIVQLNREPSNGEDSWKKQAQQTPNGRVVESEGRRRNINAFSPRNCPPCPYLFLGSVPRHTPSSEIVEYLSSVWPEIDNMSVQIKQPDYNATAYAFVSMPTIEHAREAIHYVAANKFRGRTFLNANFARGPPVDTVLFVERTGENVNMEDKGAVRDFDFTKCDPEVWDVLCQQLERFGPLSFAENGCVRFRSVEHAKAAIRRQLFTVKGYEIYPVYDTKEQFAIDSTRRGSNAHNKQGFALKSGRLGDADFRGSKSHRYKEDDDPMDGGRREHDRVASLKYGDRSGSARSRSPPRSDRESARGRSRSRSPKTRSGGGRFDVPMGGPPKDRRPPHSRSRSPINLAKQLPREGGYGTPSDKENRREYRGKYGRRSPSPGDARIRDSPGPVDELRGRPRDREGPWMGPRSTEDRRGPRDDGRGRGGFHRGASPSPSSSSRRSRKDDADHRDYRRGGEDGRPSYRREEPLQEERGRMPPPGVLNLPRSHSRSPPRFGKYSSGSSKSRPRSRSRSPHQDVRMGGGSSQRPSGYRGRDNQVPEERPAFQPERPRYADDRSIAEVARDEQQERQRFFQQQQQGRRDFHDGDLSRYGGGRGGRGGGRGGRGGRGDRSYHDQSSFRGGGRNGAMYRQEIPPQQRRSQSPLPPATSQRSSSPPPQSRRRSPSPQQQRESYGRERRGEFAPRGRESGYSPPPSPLLQNSFGASNPGAAEQSDRHEFEPDADDREGRHERRHHSRRDRSREDKSHRSHRDRREKRSSRAERSLTPSPLRQDHASASSGRKSNGPSPRGSFSRRNDGDNQTEEASGKDKQPRSKNEDESEPQQKEMKNGGARLARDELFAGMDDLTVDYEEDDE</sequence>
<feature type="compositionally biased region" description="Basic residues" evidence="1">
    <location>
        <begin position="1426"/>
        <end position="1436"/>
    </location>
</feature>
<dbReference type="InterPro" id="IPR035979">
    <property type="entry name" value="RBD_domain_sf"/>
</dbReference>
<feature type="compositionally biased region" description="Low complexity" evidence="1">
    <location>
        <begin position="1109"/>
        <end position="1119"/>
    </location>
</feature>
<feature type="compositionally biased region" description="Basic and acidic residues" evidence="1">
    <location>
        <begin position="1352"/>
        <end position="1367"/>
    </location>
</feature>
<feature type="compositionally biased region" description="Basic and acidic residues" evidence="1">
    <location>
        <begin position="1040"/>
        <end position="1050"/>
    </location>
</feature>
<feature type="compositionally biased region" description="Acidic residues" evidence="1">
    <location>
        <begin position="1525"/>
        <end position="1534"/>
    </location>
</feature>
<feature type="compositionally biased region" description="Basic and acidic residues" evidence="1">
    <location>
        <begin position="1392"/>
        <end position="1409"/>
    </location>
</feature>
<reference evidence="2" key="1">
    <citation type="submission" date="2023-04" db="EMBL/GenBank/DDBJ databases">
        <title>Phytophthora lilii NBRC 32176.</title>
        <authorList>
            <person name="Ichikawa N."/>
            <person name="Sato H."/>
            <person name="Tonouchi N."/>
        </authorList>
    </citation>
    <scope>NUCLEOTIDE SEQUENCE</scope>
    <source>
        <strain evidence="2">NBRC 32176</strain>
    </source>
</reference>
<feature type="compositionally biased region" description="Basic and acidic residues" evidence="1">
    <location>
        <begin position="1259"/>
        <end position="1268"/>
    </location>
</feature>
<feature type="compositionally biased region" description="Basic and acidic residues" evidence="1">
    <location>
        <begin position="1484"/>
        <end position="1518"/>
    </location>
</feature>
<dbReference type="SUPFAM" id="SSF54928">
    <property type="entry name" value="RNA-binding domain, RBD"/>
    <property type="match status" value="1"/>
</dbReference>
<feature type="compositionally biased region" description="Low complexity" evidence="1">
    <location>
        <begin position="967"/>
        <end position="976"/>
    </location>
</feature>
<comment type="caution">
    <text evidence="2">The sequence shown here is derived from an EMBL/GenBank/DDBJ whole genome shotgun (WGS) entry which is preliminary data.</text>
</comment>
<protein>
    <submittedName>
        <fullName evidence="2">Unnamed protein product</fullName>
    </submittedName>
</protein>
<organism evidence="2 3">
    <name type="scientific">Phytophthora lilii</name>
    <dbReference type="NCBI Taxonomy" id="2077276"/>
    <lineage>
        <taxon>Eukaryota</taxon>
        <taxon>Sar</taxon>
        <taxon>Stramenopiles</taxon>
        <taxon>Oomycota</taxon>
        <taxon>Peronosporomycetes</taxon>
        <taxon>Peronosporales</taxon>
        <taxon>Peronosporaceae</taxon>
        <taxon>Phytophthora</taxon>
    </lineage>
</organism>
<feature type="region of interest" description="Disordered" evidence="1">
    <location>
        <begin position="910"/>
        <end position="1534"/>
    </location>
</feature>
<keyword evidence="3" id="KW-1185">Reference proteome</keyword>
<feature type="compositionally biased region" description="Low complexity" evidence="1">
    <location>
        <begin position="322"/>
        <end position="333"/>
    </location>
</feature>
<feature type="compositionally biased region" description="Basic and acidic residues" evidence="1">
    <location>
        <begin position="1062"/>
        <end position="1083"/>
    </location>
</feature>
<dbReference type="EMBL" id="BSXW01000710">
    <property type="protein sequence ID" value="GMF28357.1"/>
    <property type="molecule type" value="Genomic_DNA"/>
</dbReference>
<name>A0A9W6UAG9_9STRA</name>
<feature type="compositionally biased region" description="Basic and acidic residues" evidence="1">
    <location>
        <begin position="950"/>
        <end position="966"/>
    </location>
</feature>